<gene>
    <name evidence="2" type="ORF">NE237_002404</name>
</gene>
<evidence type="ECO:0000313" key="2">
    <source>
        <dbReference type="EMBL" id="KAJ4977298.1"/>
    </source>
</evidence>
<sequence>MVRTNSNRLDMSALASGAASTYNHWCNNRCTEGRGDEKERRGEKREKTPKQSGGEDEREKRGEKSDHEAEAWRRRRSRVVEKTEKVAKQSGGEDEAEWWRRQKRWRSRVVEKTKQSEAKTAGEERGKRRRRRHHIPLVCYSIDNMDAKCESCGVTHV</sequence>
<feature type="compositionally biased region" description="Basic and acidic residues" evidence="1">
    <location>
        <begin position="109"/>
        <end position="126"/>
    </location>
</feature>
<protein>
    <submittedName>
        <fullName evidence="2">Uncharacterized protein</fullName>
    </submittedName>
</protein>
<evidence type="ECO:0000256" key="1">
    <source>
        <dbReference type="SAM" id="MobiDB-lite"/>
    </source>
</evidence>
<comment type="caution">
    <text evidence="2">The sequence shown here is derived from an EMBL/GenBank/DDBJ whole genome shotgun (WGS) entry which is preliminary data.</text>
</comment>
<dbReference type="Proteomes" id="UP001141806">
    <property type="component" value="Unassembled WGS sequence"/>
</dbReference>
<reference evidence="2" key="1">
    <citation type="journal article" date="2023" name="Plant J.">
        <title>The genome of the king protea, Protea cynaroides.</title>
        <authorList>
            <person name="Chang J."/>
            <person name="Duong T.A."/>
            <person name="Schoeman C."/>
            <person name="Ma X."/>
            <person name="Roodt D."/>
            <person name="Barker N."/>
            <person name="Li Z."/>
            <person name="Van de Peer Y."/>
            <person name="Mizrachi E."/>
        </authorList>
    </citation>
    <scope>NUCLEOTIDE SEQUENCE</scope>
    <source>
        <tissue evidence="2">Young leaves</tissue>
    </source>
</reference>
<keyword evidence="3" id="KW-1185">Reference proteome</keyword>
<name>A0A9Q0KUZ6_9MAGN</name>
<evidence type="ECO:0000313" key="3">
    <source>
        <dbReference type="Proteomes" id="UP001141806"/>
    </source>
</evidence>
<accession>A0A9Q0KUZ6</accession>
<feature type="region of interest" description="Disordered" evidence="1">
    <location>
        <begin position="109"/>
        <end position="131"/>
    </location>
</feature>
<proteinExistence type="predicted"/>
<feature type="compositionally biased region" description="Basic and acidic residues" evidence="1">
    <location>
        <begin position="31"/>
        <end position="87"/>
    </location>
</feature>
<organism evidence="2 3">
    <name type="scientific">Protea cynaroides</name>
    <dbReference type="NCBI Taxonomy" id="273540"/>
    <lineage>
        <taxon>Eukaryota</taxon>
        <taxon>Viridiplantae</taxon>
        <taxon>Streptophyta</taxon>
        <taxon>Embryophyta</taxon>
        <taxon>Tracheophyta</taxon>
        <taxon>Spermatophyta</taxon>
        <taxon>Magnoliopsida</taxon>
        <taxon>Proteales</taxon>
        <taxon>Proteaceae</taxon>
        <taxon>Protea</taxon>
    </lineage>
</organism>
<feature type="region of interest" description="Disordered" evidence="1">
    <location>
        <begin position="24"/>
        <end position="97"/>
    </location>
</feature>
<dbReference type="EMBL" id="JAMYWD010000003">
    <property type="protein sequence ID" value="KAJ4977298.1"/>
    <property type="molecule type" value="Genomic_DNA"/>
</dbReference>
<dbReference type="AlphaFoldDB" id="A0A9Q0KUZ6"/>